<dbReference type="EMBL" id="BAABIG010000072">
    <property type="protein sequence ID" value="GAA4819078.1"/>
    <property type="molecule type" value="Genomic_DNA"/>
</dbReference>
<dbReference type="SUPFAM" id="SSF52058">
    <property type="entry name" value="L domain-like"/>
    <property type="match status" value="1"/>
</dbReference>
<evidence type="ECO:0000313" key="6">
    <source>
        <dbReference type="Proteomes" id="UP001501265"/>
    </source>
</evidence>
<proteinExistence type="predicted"/>
<reference evidence="6" key="1">
    <citation type="journal article" date="2019" name="Int. J. Syst. Evol. Microbiol.">
        <title>The Global Catalogue of Microorganisms (GCM) 10K type strain sequencing project: providing services to taxonomists for standard genome sequencing and annotation.</title>
        <authorList>
            <consortium name="The Broad Institute Genomics Platform"/>
            <consortium name="The Broad Institute Genome Sequencing Center for Infectious Disease"/>
            <person name="Wu L."/>
            <person name="Ma J."/>
        </authorList>
    </citation>
    <scope>NUCLEOTIDE SEQUENCE [LARGE SCALE GENOMIC DNA]</scope>
    <source>
        <strain evidence="6">JCM 18081</strain>
    </source>
</reference>
<dbReference type="Proteomes" id="UP001501265">
    <property type="component" value="Unassembled WGS sequence"/>
</dbReference>
<dbReference type="Pfam" id="PF22733">
    <property type="entry name" value="NNH1"/>
    <property type="match status" value="1"/>
</dbReference>
<dbReference type="SUPFAM" id="SSF52540">
    <property type="entry name" value="P-loop containing nucleoside triphosphate hydrolases"/>
    <property type="match status" value="1"/>
</dbReference>
<evidence type="ECO:0000256" key="3">
    <source>
        <dbReference type="SAM" id="MobiDB-lite"/>
    </source>
</evidence>
<sequence>MSAEAAALRLGSSVARAAAQIWLGGRRREQERHLPMEELIRVRVGGVRLQRSVARQFGQIADAVFDRLEPFLAREFRHLDEESRRVVVDAVCGTLERADLSDDALLVADANAAELIRRITRAVPAPAGLGEAEEALYALLLAECVEYYVRVVRGLPVFEERATAELLVRTATLGAEIARILERLPDRSLLAPDGSDQDTAFRRRYLELVSRDLDEVELFRRTAARASSPRVRLSVAYVSLRASGDDGRRREGRALPRSRRPEMSDWESRDEGSGMRVEAALGGASRVLLRGEAGSGKTTLLRWLAVTAARGAFTGELADWNGLVPVFVKLREYSGRRPPPPGALLDGVAGQITGIMPRGWVERQLDSGRVLLLIDGVDELLDKERRAVRDWLRRLLGEYGSVRVVVTSRPAAAGADWLRREDFTALHLDRMTPSDLAAFVRQWHQAVREVGAELPCPVDELPRYEQSLLTSLKDRPHLRSLAGTPLLAAMLCAMHLNRGRRLPHSRLELYRDALHTLVHERDADRNVPSALESPLGLGDKLVLLRDLAWRLSDNNRSDIDLERAAGYVSAKLRAMRHLDPLDGARVLAQLRDRSGVLRSPAEGRLDFVHRTFQEYLAAEEAAQEDRMGNLVERAHLDLWRETVMMAAGHAHARQREELLGGILDRADREPRHARALRLLAASCQETLPEVPDALAARLDAAVTALLPARRPTDPPALAAVGPSLLRRLPRSLAGLTEKAAVQTVRTVALIGGAEALGVLAGYVGEGRPKVIEELIEAWAYFDSDSYADEVLARLTLRGRWITVTHSGQWSALRRLKHADWLYARAPLPRDPTELPPLTRLLAFEYGAGLDLGTLRAHPGLHTLALLGFGPMTGAEAVADLTALRSLYLNVPSASWLEGLRLGPDLDSLSLWFLPPATDLSVLAGHPGLRTLELMARTPCSLEGMRQLSALPGLESLTLHSVDATAWLDSPDPLPPSLKRLRLLNCVLPTSLELPGVQVTAR</sequence>
<gene>
    <name evidence="5" type="ORF">GCM10023220_60010</name>
</gene>
<evidence type="ECO:0000259" key="4">
    <source>
        <dbReference type="PROSITE" id="PS50837"/>
    </source>
</evidence>
<feature type="compositionally biased region" description="Basic and acidic residues" evidence="3">
    <location>
        <begin position="245"/>
        <end position="273"/>
    </location>
</feature>
<keyword evidence="2" id="KW-0067">ATP-binding</keyword>
<evidence type="ECO:0000313" key="5">
    <source>
        <dbReference type="EMBL" id="GAA4819078.1"/>
    </source>
</evidence>
<dbReference type="InterPro" id="IPR027417">
    <property type="entry name" value="P-loop_NTPase"/>
</dbReference>
<organism evidence="5 6">
    <name type="scientific">Streptomyces ziwulingensis</name>
    <dbReference type="NCBI Taxonomy" id="1045501"/>
    <lineage>
        <taxon>Bacteria</taxon>
        <taxon>Bacillati</taxon>
        <taxon>Actinomycetota</taxon>
        <taxon>Actinomycetes</taxon>
        <taxon>Kitasatosporales</taxon>
        <taxon>Streptomycetaceae</taxon>
        <taxon>Streptomyces</taxon>
    </lineage>
</organism>
<protein>
    <submittedName>
        <fullName evidence="5">NACHT domain-containing protein</fullName>
    </submittedName>
</protein>
<keyword evidence="1" id="KW-0547">Nucleotide-binding</keyword>
<accession>A0ABP9CU26</accession>
<dbReference type="PANTHER" id="PTHR46844">
    <property type="entry name" value="SLR5058 PROTEIN"/>
    <property type="match status" value="1"/>
</dbReference>
<keyword evidence="6" id="KW-1185">Reference proteome</keyword>
<comment type="caution">
    <text evidence="5">The sequence shown here is derived from an EMBL/GenBank/DDBJ whole genome shotgun (WGS) entry which is preliminary data.</text>
</comment>
<name>A0ABP9CU26_9ACTN</name>
<evidence type="ECO:0000256" key="1">
    <source>
        <dbReference type="ARBA" id="ARBA00022741"/>
    </source>
</evidence>
<dbReference type="InterPro" id="IPR007111">
    <property type="entry name" value="NACHT_NTPase"/>
</dbReference>
<dbReference type="Gene3D" id="3.80.10.10">
    <property type="entry name" value="Ribonuclease Inhibitor"/>
    <property type="match status" value="1"/>
</dbReference>
<dbReference type="PANTHER" id="PTHR46844:SF1">
    <property type="entry name" value="SLR5058 PROTEIN"/>
    <property type="match status" value="1"/>
</dbReference>
<evidence type="ECO:0000256" key="2">
    <source>
        <dbReference type="ARBA" id="ARBA00022840"/>
    </source>
</evidence>
<dbReference type="Pfam" id="PF05729">
    <property type="entry name" value="NACHT"/>
    <property type="match status" value="1"/>
</dbReference>
<feature type="region of interest" description="Disordered" evidence="3">
    <location>
        <begin position="245"/>
        <end position="274"/>
    </location>
</feature>
<dbReference type="InterPro" id="IPR032675">
    <property type="entry name" value="LRR_dom_sf"/>
</dbReference>
<dbReference type="PROSITE" id="PS50837">
    <property type="entry name" value="NACHT"/>
    <property type="match status" value="1"/>
</dbReference>
<dbReference type="RefSeq" id="WP_345623678.1">
    <property type="nucleotide sequence ID" value="NZ_BAABIG010000072.1"/>
</dbReference>
<dbReference type="Gene3D" id="3.40.50.300">
    <property type="entry name" value="P-loop containing nucleotide triphosphate hydrolases"/>
    <property type="match status" value="1"/>
</dbReference>
<dbReference type="InterPro" id="IPR054547">
    <property type="entry name" value="NNH1"/>
</dbReference>
<feature type="domain" description="NACHT" evidence="4">
    <location>
        <begin position="285"/>
        <end position="623"/>
    </location>
</feature>